<evidence type="ECO:0000313" key="3">
    <source>
        <dbReference type="Proteomes" id="UP000570514"/>
    </source>
</evidence>
<sequence length="202" mass="21164">MNDIEFSAFLVSRVCHDLVGPLGAVVNGLEVLEDERDAAMRADALKIVTSSAAQALARLQFMRIAFGAAGSAGAELDLGEVGRLVTGLLSGGRLSVEWEPSHAHWPKDWAKLLMNAALIAADCLPRGGLIRISTPEGAPGFTITAEGTGVRISEDVAKALHGEALEPDARGVQPILTYRLARGVNAGLTITLKEGFVEIVAG</sequence>
<dbReference type="Gene3D" id="1.10.287.130">
    <property type="match status" value="1"/>
</dbReference>
<dbReference type="InterPro" id="IPR018762">
    <property type="entry name" value="ChpT_C"/>
</dbReference>
<gene>
    <name evidence="2" type="ORF">FHS83_002331</name>
</gene>
<evidence type="ECO:0000313" key="2">
    <source>
        <dbReference type="EMBL" id="NIK89013.1"/>
    </source>
</evidence>
<dbReference type="Proteomes" id="UP000570514">
    <property type="component" value="Unassembled WGS sequence"/>
</dbReference>
<reference evidence="2 3" key="1">
    <citation type="submission" date="2020-03" db="EMBL/GenBank/DDBJ databases">
        <title>Genomic Encyclopedia of Type Strains, Phase IV (KMG-IV): sequencing the most valuable type-strain genomes for metagenomic binning, comparative biology and taxonomic classification.</title>
        <authorList>
            <person name="Goeker M."/>
        </authorList>
    </citation>
    <scope>NUCLEOTIDE SEQUENCE [LARGE SCALE GENOMIC DNA]</scope>
    <source>
        <strain evidence="2 3">DSM 19867</strain>
    </source>
</reference>
<dbReference type="RefSeq" id="WP_167083135.1">
    <property type="nucleotide sequence ID" value="NZ_BAAADC010000001.1"/>
</dbReference>
<dbReference type="Gene3D" id="3.30.565.10">
    <property type="entry name" value="Histidine kinase-like ATPase, C-terminal domain"/>
    <property type="match status" value="1"/>
</dbReference>
<accession>A0A846N0C3</accession>
<name>A0A846N0C3_9PROT</name>
<dbReference type="GO" id="GO:0016740">
    <property type="term" value="F:transferase activity"/>
    <property type="evidence" value="ECO:0007669"/>
    <property type="project" value="UniProtKB-KW"/>
</dbReference>
<comment type="caution">
    <text evidence="2">The sequence shown here is derived from an EMBL/GenBank/DDBJ whole genome shotgun (WGS) entry which is preliminary data.</text>
</comment>
<evidence type="ECO:0000259" key="1">
    <source>
        <dbReference type="Pfam" id="PF10090"/>
    </source>
</evidence>
<dbReference type="Pfam" id="PF10090">
    <property type="entry name" value="HPTransfase"/>
    <property type="match status" value="1"/>
</dbReference>
<protein>
    <submittedName>
        <fullName evidence="2">Histidine phosphotransferase ChpT</fullName>
    </submittedName>
</protein>
<keyword evidence="3" id="KW-1185">Reference proteome</keyword>
<dbReference type="AlphaFoldDB" id="A0A846N0C3"/>
<proteinExistence type="predicted"/>
<dbReference type="InterPro" id="IPR036890">
    <property type="entry name" value="HATPase_C_sf"/>
</dbReference>
<organism evidence="2 3">
    <name type="scientific">Rhizomicrobium palustre</name>
    <dbReference type="NCBI Taxonomy" id="189966"/>
    <lineage>
        <taxon>Bacteria</taxon>
        <taxon>Pseudomonadati</taxon>
        <taxon>Pseudomonadota</taxon>
        <taxon>Alphaproteobacteria</taxon>
        <taxon>Micropepsales</taxon>
        <taxon>Micropepsaceae</taxon>
        <taxon>Rhizomicrobium</taxon>
    </lineage>
</organism>
<dbReference type="EMBL" id="JAASRM010000001">
    <property type="protein sequence ID" value="NIK89013.1"/>
    <property type="molecule type" value="Genomic_DNA"/>
</dbReference>
<keyword evidence="2" id="KW-0808">Transferase</keyword>
<feature type="domain" description="Histidine phosphotransferase ChpT C-terminal" evidence="1">
    <location>
        <begin position="79"/>
        <end position="193"/>
    </location>
</feature>